<keyword evidence="3" id="KW-1185">Reference proteome</keyword>
<dbReference type="AlphaFoldDB" id="A0A5J4ZS13"/>
<gene>
    <name evidence="2" type="ORF">F0562_011492</name>
</gene>
<feature type="region of interest" description="Disordered" evidence="1">
    <location>
        <begin position="59"/>
        <end position="90"/>
    </location>
</feature>
<evidence type="ECO:0000313" key="2">
    <source>
        <dbReference type="EMBL" id="KAA8520819.1"/>
    </source>
</evidence>
<protein>
    <submittedName>
        <fullName evidence="2">Uncharacterized protein</fullName>
    </submittedName>
</protein>
<dbReference type="Proteomes" id="UP000325577">
    <property type="component" value="Linkage Group LG5"/>
</dbReference>
<proteinExistence type="predicted"/>
<dbReference type="OrthoDB" id="432719at2759"/>
<organism evidence="2 3">
    <name type="scientific">Nyssa sinensis</name>
    <dbReference type="NCBI Taxonomy" id="561372"/>
    <lineage>
        <taxon>Eukaryota</taxon>
        <taxon>Viridiplantae</taxon>
        <taxon>Streptophyta</taxon>
        <taxon>Embryophyta</taxon>
        <taxon>Tracheophyta</taxon>
        <taxon>Spermatophyta</taxon>
        <taxon>Magnoliopsida</taxon>
        <taxon>eudicotyledons</taxon>
        <taxon>Gunneridae</taxon>
        <taxon>Pentapetalae</taxon>
        <taxon>asterids</taxon>
        <taxon>Cornales</taxon>
        <taxon>Nyssaceae</taxon>
        <taxon>Nyssa</taxon>
    </lineage>
</organism>
<accession>A0A5J4ZS13</accession>
<dbReference type="EMBL" id="CM018048">
    <property type="protein sequence ID" value="KAA8520819.1"/>
    <property type="molecule type" value="Genomic_DNA"/>
</dbReference>
<sequence>MIKPVKTQESDNEYTNLFFKDDQKTRSYKRRYREGKEGAIILMATKFLSLACIRKESSYGGDLSPRPHYPSMPKYPKGVSSDEEKNMQGSESNALFSVIGMTCSACAGSCGEGGQTPSGDQRGGG</sequence>
<reference evidence="2 3" key="1">
    <citation type="submission" date="2019-09" db="EMBL/GenBank/DDBJ databases">
        <title>A chromosome-level genome assembly of the Chinese tupelo Nyssa sinensis.</title>
        <authorList>
            <person name="Yang X."/>
            <person name="Kang M."/>
            <person name="Yang Y."/>
            <person name="Xiong H."/>
            <person name="Wang M."/>
            <person name="Zhang Z."/>
            <person name="Wang Z."/>
            <person name="Wu H."/>
            <person name="Ma T."/>
            <person name="Liu J."/>
            <person name="Xi Z."/>
        </authorList>
    </citation>
    <scope>NUCLEOTIDE SEQUENCE [LARGE SCALE GENOMIC DNA]</scope>
    <source>
        <strain evidence="2">J267</strain>
        <tissue evidence="2">Leaf</tissue>
    </source>
</reference>
<evidence type="ECO:0000256" key="1">
    <source>
        <dbReference type="SAM" id="MobiDB-lite"/>
    </source>
</evidence>
<evidence type="ECO:0000313" key="3">
    <source>
        <dbReference type="Proteomes" id="UP000325577"/>
    </source>
</evidence>
<name>A0A5J4ZS13_9ASTE</name>